<keyword evidence="13 24" id="KW-1133">Transmembrane helix</keyword>
<keyword evidence="16" id="KW-0594">Phospholipid biosynthesis</keyword>
<evidence type="ECO:0000256" key="24">
    <source>
        <dbReference type="SAM" id="Phobius"/>
    </source>
</evidence>
<evidence type="ECO:0000256" key="17">
    <source>
        <dbReference type="ARBA" id="ARBA00023264"/>
    </source>
</evidence>
<sequence length="308" mass="35898">MRVSNPIRLPNDFFHRVLSSFLILLISLPILLIGYYFFYWGRVIAFVFLGLFLFYSLFEVFLHFQTKKTFAFLLSFFGLFLFLLPGRAKIIDTIFSKETNFDWDLVSFLLKNQIFDYHIIAILPLVIIVNFFDKRIEKKGNFLIDSLLNFSIIIIASLFFKFLWILNTFNFFLVISLISIATISDSFGYFLGSLLGKKFFNVKFKFSPKKSIEGFIFSFIFGLILSLLIFLNFDFSIKIYPNLLFKILVMILLPIAAISGDAFFSIIKRYLKIKDFSQIIKAHGGLFDRLDSISFVFLVFSIIIIITS</sequence>
<dbReference type="AlphaFoldDB" id="A0AAJ5TCW9"/>
<comment type="catalytic activity">
    <reaction evidence="1">
        <text>a 1,2-diacyl-sn-glycero-3-phosphate + CTP + H(+) = a CDP-1,2-diacyl-sn-glycerol + diphosphate</text>
        <dbReference type="Rhea" id="RHEA:16229"/>
        <dbReference type="ChEBI" id="CHEBI:15378"/>
        <dbReference type="ChEBI" id="CHEBI:33019"/>
        <dbReference type="ChEBI" id="CHEBI:37563"/>
        <dbReference type="ChEBI" id="CHEBI:58332"/>
        <dbReference type="ChEBI" id="CHEBI:58608"/>
        <dbReference type="EC" id="2.7.7.41"/>
    </reaction>
</comment>
<gene>
    <name evidence="25" type="primary">cdsA</name>
    <name evidence="25" type="ORF">NCTC10125_00658</name>
</gene>
<feature type="transmembrane region" description="Helical" evidence="24">
    <location>
        <begin position="212"/>
        <end position="231"/>
    </location>
</feature>
<evidence type="ECO:0000256" key="12">
    <source>
        <dbReference type="ARBA" id="ARBA00022695"/>
    </source>
</evidence>
<dbReference type="Proteomes" id="UP000289629">
    <property type="component" value="Chromosome"/>
</dbReference>
<comment type="similarity">
    <text evidence="5">Belongs to the CDS family.</text>
</comment>
<evidence type="ECO:0000256" key="3">
    <source>
        <dbReference type="ARBA" id="ARBA00005119"/>
    </source>
</evidence>
<feature type="transmembrane region" description="Helical" evidence="24">
    <location>
        <begin position="114"/>
        <end position="132"/>
    </location>
</feature>
<evidence type="ECO:0000256" key="10">
    <source>
        <dbReference type="ARBA" id="ARBA00022679"/>
    </source>
</evidence>
<dbReference type="EC" id="2.7.7.41" evidence="6"/>
<evidence type="ECO:0000256" key="9">
    <source>
        <dbReference type="ARBA" id="ARBA00022516"/>
    </source>
</evidence>
<evidence type="ECO:0000256" key="16">
    <source>
        <dbReference type="ARBA" id="ARBA00023209"/>
    </source>
</evidence>
<dbReference type="GO" id="GO:0004605">
    <property type="term" value="F:phosphatidate cytidylyltransferase activity"/>
    <property type="evidence" value="ECO:0007669"/>
    <property type="project" value="UniProtKB-EC"/>
</dbReference>
<feature type="transmembrane region" description="Helical" evidence="24">
    <location>
        <begin position="21"/>
        <end position="38"/>
    </location>
</feature>
<evidence type="ECO:0000256" key="4">
    <source>
        <dbReference type="ARBA" id="ARBA00005189"/>
    </source>
</evidence>
<evidence type="ECO:0000256" key="8">
    <source>
        <dbReference type="ARBA" id="ARBA00022475"/>
    </source>
</evidence>
<evidence type="ECO:0000313" key="26">
    <source>
        <dbReference type="Proteomes" id="UP000289629"/>
    </source>
</evidence>
<keyword evidence="17" id="KW-1208">Phospholipid metabolism</keyword>
<feature type="transmembrane region" description="Helical" evidence="24">
    <location>
        <begin position="171"/>
        <end position="191"/>
    </location>
</feature>
<feature type="transmembrane region" description="Helical" evidence="24">
    <location>
        <begin position="243"/>
        <end position="266"/>
    </location>
</feature>
<evidence type="ECO:0000256" key="19">
    <source>
        <dbReference type="ARBA" id="ARBA00031825"/>
    </source>
</evidence>
<feature type="transmembrane region" description="Helical" evidence="24">
    <location>
        <begin position="69"/>
        <end position="88"/>
    </location>
</feature>
<dbReference type="RefSeq" id="WP_044635627.1">
    <property type="nucleotide sequence ID" value="NZ_CP007229.1"/>
</dbReference>
<evidence type="ECO:0000256" key="21">
    <source>
        <dbReference type="ARBA" id="ARBA00032396"/>
    </source>
</evidence>
<keyword evidence="9" id="KW-0444">Lipid biosynthesis</keyword>
<evidence type="ECO:0000256" key="7">
    <source>
        <dbReference type="ARBA" id="ARBA00019373"/>
    </source>
</evidence>
<comment type="pathway">
    <text evidence="4">Lipid metabolism.</text>
</comment>
<evidence type="ECO:0000256" key="11">
    <source>
        <dbReference type="ARBA" id="ARBA00022692"/>
    </source>
</evidence>
<keyword evidence="12 25" id="KW-0548">Nucleotidyltransferase</keyword>
<evidence type="ECO:0000256" key="1">
    <source>
        <dbReference type="ARBA" id="ARBA00001698"/>
    </source>
</evidence>
<evidence type="ECO:0000256" key="20">
    <source>
        <dbReference type="ARBA" id="ARBA00032253"/>
    </source>
</evidence>
<evidence type="ECO:0000256" key="13">
    <source>
        <dbReference type="ARBA" id="ARBA00022989"/>
    </source>
</evidence>
<name>A0AAJ5TCW9_9BACT</name>
<evidence type="ECO:0000256" key="5">
    <source>
        <dbReference type="ARBA" id="ARBA00010185"/>
    </source>
</evidence>
<evidence type="ECO:0000256" key="14">
    <source>
        <dbReference type="ARBA" id="ARBA00023098"/>
    </source>
</evidence>
<accession>A0AAJ5TCW9</accession>
<evidence type="ECO:0000256" key="6">
    <source>
        <dbReference type="ARBA" id="ARBA00012487"/>
    </source>
</evidence>
<proteinExistence type="inferred from homology"/>
<evidence type="ECO:0000256" key="2">
    <source>
        <dbReference type="ARBA" id="ARBA00004651"/>
    </source>
</evidence>
<evidence type="ECO:0000256" key="18">
    <source>
        <dbReference type="ARBA" id="ARBA00029893"/>
    </source>
</evidence>
<dbReference type="EMBL" id="LR214971">
    <property type="protein sequence ID" value="VEU62477.1"/>
    <property type="molecule type" value="Genomic_DNA"/>
</dbReference>
<comment type="subcellular location">
    <subcellularLocation>
        <location evidence="2">Cell membrane</location>
        <topology evidence="2">Multi-pass membrane protein</topology>
    </subcellularLocation>
</comment>
<evidence type="ECO:0000256" key="15">
    <source>
        <dbReference type="ARBA" id="ARBA00023136"/>
    </source>
</evidence>
<keyword evidence="14" id="KW-0443">Lipid metabolism</keyword>
<dbReference type="GO" id="GO:0016024">
    <property type="term" value="P:CDP-diacylglycerol biosynthetic process"/>
    <property type="evidence" value="ECO:0007669"/>
    <property type="project" value="TreeGrafter"/>
</dbReference>
<dbReference type="Pfam" id="PF01148">
    <property type="entry name" value="CTP_transf_1"/>
    <property type="match status" value="1"/>
</dbReference>
<reference evidence="25 26" key="1">
    <citation type="submission" date="2019-01" db="EMBL/GenBank/DDBJ databases">
        <authorList>
            <consortium name="Pathogen Informatics"/>
        </authorList>
    </citation>
    <scope>NUCLEOTIDE SEQUENCE [LARGE SCALE GENOMIC DNA]</scope>
    <source>
        <strain evidence="25 26">NCTC10125</strain>
    </source>
</reference>
<comment type="pathway">
    <text evidence="3">Phospholipid metabolism; CDP-diacylglycerol biosynthesis; CDP-diacylglycerol from sn-glycerol 3-phosphate: step 3/3.</text>
</comment>
<dbReference type="KEGG" id="mds:MDIS_03500"/>
<dbReference type="PANTHER" id="PTHR46382:SF1">
    <property type="entry name" value="PHOSPHATIDATE CYTIDYLYLTRANSFERASE"/>
    <property type="match status" value="1"/>
</dbReference>
<organism evidence="25 26">
    <name type="scientific">Mesomycoplasma dispar</name>
    <dbReference type="NCBI Taxonomy" id="86660"/>
    <lineage>
        <taxon>Bacteria</taxon>
        <taxon>Bacillati</taxon>
        <taxon>Mycoplasmatota</taxon>
        <taxon>Mycoplasmoidales</taxon>
        <taxon>Metamycoplasmataceae</taxon>
        <taxon>Mesomycoplasma</taxon>
    </lineage>
</organism>
<keyword evidence="15 24" id="KW-0472">Membrane</keyword>
<evidence type="ECO:0000256" key="23">
    <source>
        <dbReference type="ARBA" id="ARBA00033406"/>
    </source>
</evidence>
<feature type="transmembrane region" description="Helical" evidence="24">
    <location>
        <begin position="44"/>
        <end position="62"/>
    </location>
</feature>
<protein>
    <recommendedName>
        <fullName evidence="7">Phosphatidate cytidylyltransferase</fullName>
        <ecNumber evidence="6">2.7.7.41</ecNumber>
    </recommendedName>
    <alternativeName>
        <fullName evidence="20">CDP-DAG synthase</fullName>
    </alternativeName>
    <alternativeName>
        <fullName evidence="22">CDP-DG synthase</fullName>
    </alternativeName>
    <alternativeName>
        <fullName evidence="18">CDP-diacylglycerol synthase</fullName>
    </alternativeName>
    <alternativeName>
        <fullName evidence="21">CDP-diglyceride pyrophosphorylase</fullName>
    </alternativeName>
    <alternativeName>
        <fullName evidence="23">CDP-diglyceride synthase</fullName>
    </alternativeName>
    <alternativeName>
        <fullName evidence="19">CTP:phosphatidate cytidylyltransferase</fullName>
    </alternativeName>
</protein>
<feature type="transmembrane region" description="Helical" evidence="24">
    <location>
        <begin position="286"/>
        <end position="306"/>
    </location>
</feature>
<evidence type="ECO:0000313" key="25">
    <source>
        <dbReference type="EMBL" id="VEU62477.1"/>
    </source>
</evidence>
<dbReference type="PANTHER" id="PTHR46382">
    <property type="entry name" value="PHOSPHATIDATE CYTIDYLYLTRANSFERASE"/>
    <property type="match status" value="1"/>
</dbReference>
<dbReference type="GO" id="GO:0005886">
    <property type="term" value="C:plasma membrane"/>
    <property type="evidence" value="ECO:0007669"/>
    <property type="project" value="UniProtKB-SubCell"/>
</dbReference>
<keyword evidence="10 25" id="KW-0808">Transferase</keyword>
<evidence type="ECO:0000256" key="22">
    <source>
        <dbReference type="ARBA" id="ARBA00032743"/>
    </source>
</evidence>
<feature type="transmembrane region" description="Helical" evidence="24">
    <location>
        <begin position="144"/>
        <end position="165"/>
    </location>
</feature>
<keyword evidence="8" id="KW-1003">Cell membrane</keyword>
<keyword evidence="11 24" id="KW-0812">Transmembrane</keyword>